<sequence>MMLFRYLILGGFIFISKISIAAEGCLIAENTLYTTPGLVVSVVLVGDVRTYSGPTVSISPPACPRATNIKPITGVGVLKLCIVGLTIGDIVTYDMLNPPIQCNLDDYSWALGVSAAALGLIVIKKRKFF</sequence>
<name>A0A9X3I8M0_9SPHI</name>
<dbReference type="RefSeq" id="WP_010600994.1">
    <property type="nucleotide sequence ID" value="NZ_JAPJUH010000001.1"/>
</dbReference>
<reference evidence="2" key="1">
    <citation type="submission" date="2022-11" db="EMBL/GenBank/DDBJ databases">
        <authorList>
            <person name="Graham C."/>
            <person name="Newman J.D."/>
        </authorList>
    </citation>
    <scope>NUCLEOTIDE SEQUENCE</scope>
    <source>
        <strain evidence="2">DSM 19486</strain>
    </source>
</reference>
<comment type="caution">
    <text evidence="2">The sequence shown here is derived from an EMBL/GenBank/DDBJ whole genome shotgun (WGS) entry which is preliminary data.</text>
</comment>
<dbReference type="AlphaFoldDB" id="A0A9X3I8M0"/>
<evidence type="ECO:0000313" key="3">
    <source>
        <dbReference type="Proteomes" id="UP001142592"/>
    </source>
</evidence>
<organism evidence="2 3">
    <name type="scientific">Pedobacter agri</name>
    <dbReference type="NCBI Taxonomy" id="454586"/>
    <lineage>
        <taxon>Bacteria</taxon>
        <taxon>Pseudomonadati</taxon>
        <taxon>Bacteroidota</taxon>
        <taxon>Sphingobacteriia</taxon>
        <taxon>Sphingobacteriales</taxon>
        <taxon>Sphingobacteriaceae</taxon>
        <taxon>Pedobacter</taxon>
    </lineage>
</organism>
<dbReference type="Proteomes" id="UP001142592">
    <property type="component" value="Unassembled WGS sequence"/>
</dbReference>
<keyword evidence="3" id="KW-1185">Reference proteome</keyword>
<gene>
    <name evidence="2" type="ORF">OQZ29_02645</name>
</gene>
<evidence type="ECO:0000256" key="1">
    <source>
        <dbReference type="SAM" id="Phobius"/>
    </source>
</evidence>
<proteinExistence type="predicted"/>
<feature type="transmembrane region" description="Helical" evidence="1">
    <location>
        <begin position="107"/>
        <end position="123"/>
    </location>
</feature>
<evidence type="ECO:0000313" key="2">
    <source>
        <dbReference type="EMBL" id="MCX3263623.1"/>
    </source>
</evidence>
<dbReference type="EMBL" id="JAPJUH010000001">
    <property type="protein sequence ID" value="MCX3263623.1"/>
    <property type="molecule type" value="Genomic_DNA"/>
</dbReference>
<accession>A0A9X3I8M0</accession>
<feature type="transmembrane region" description="Helical" evidence="1">
    <location>
        <begin position="69"/>
        <end position="87"/>
    </location>
</feature>
<keyword evidence="1" id="KW-0472">Membrane</keyword>
<protein>
    <submittedName>
        <fullName evidence="2">Uncharacterized protein</fullName>
    </submittedName>
</protein>
<keyword evidence="1" id="KW-1133">Transmembrane helix</keyword>
<keyword evidence="1" id="KW-0812">Transmembrane</keyword>